<keyword evidence="2" id="KW-0413">Isomerase</keyword>
<dbReference type="InterPro" id="IPR050312">
    <property type="entry name" value="IolE/XylAMocC-like"/>
</dbReference>
<dbReference type="EMBL" id="JARRAG010000002">
    <property type="protein sequence ID" value="MDG3006149.1"/>
    <property type="molecule type" value="Genomic_DNA"/>
</dbReference>
<dbReference type="GO" id="GO:0016853">
    <property type="term" value="F:isomerase activity"/>
    <property type="evidence" value="ECO:0007669"/>
    <property type="project" value="UniProtKB-KW"/>
</dbReference>
<evidence type="ECO:0000313" key="3">
    <source>
        <dbReference type="Proteomes" id="UP001216907"/>
    </source>
</evidence>
<name>A0ABT6FF35_9BACT</name>
<organism evidence="2 3">
    <name type="scientific">Paludisphaera mucosa</name>
    <dbReference type="NCBI Taxonomy" id="3030827"/>
    <lineage>
        <taxon>Bacteria</taxon>
        <taxon>Pseudomonadati</taxon>
        <taxon>Planctomycetota</taxon>
        <taxon>Planctomycetia</taxon>
        <taxon>Isosphaerales</taxon>
        <taxon>Isosphaeraceae</taxon>
        <taxon>Paludisphaera</taxon>
    </lineage>
</organism>
<reference evidence="2 3" key="1">
    <citation type="submission" date="2023-03" db="EMBL/GenBank/DDBJ databases">
        <title>Paludisphaera mucosa sp. nov. a novel planctomycete from northern fen.</title>
        <authorList>
            <person name="Ivanova A."/>
        </authorList>
    </citation>
    <scope>NUCLEOTIDE SEQUENCE [LARGE SCALE GENOMIC DNA]</scope>
    <source>
        <strain evidence="2 3">Pla2</strain>
    </source>
</reference>
<gene>
    <name evidence="2" type="ORF">PZE19_20440</name>
</gene>
<dbReference type="InterPro" id="IPR006311">
    <property type="entry name" value="TAT_signal"/>
</dbReference>
<proteinExistence type="predicted"/>
<evidence type="ECO:0000259" key="1">
    <source>
        <dbReference type="Pfam" id="PF01261"/>
    </source>
</evidence>
<dbReference type="InterPro" id="IPR036237">
    <property type="entry name" value="Xyl_isomerase-like_sf"/>
</dbReference>
<dbReference type="InterPro" id="IPR013022">
    <property type="entry name" value="Xyl_isomerase-like_TIM-brl"/>
</dbReference>
<dbReference type="PANTHER" id="PTHR12110:SF21">
    <property type="entry name" value="XYLOSE ISOMERASE-LIKE TIM BARREL DOMAIN-CONTAINING PROTEIN"/>
    <property type="match status" value="1"/>
</dbReference>
<dbReference type="Gene3D" id="3.20.20.150">
    <property type="entry name" value="Divalent-metal-dependent TIM barrel enzymes"/>
    <property type="match status" value="1"/>
</dbReference>
<evidence type="ECO:0000313" key="2">
    <source>
        <dbReference type="EMBL" id="MDG3006149.1"/>
    </source>
</evidence>
<dbReference type="SUPFAM" id="SSF51658">
    <property type="entry name" value="Xylose isomerase-like"/>
    <property type="match status" value="1"/>
</dbReference>
<sequence length="315" mass="33468">MMTRGFSRRGFFEAVAAVGAAGVARGQGVAARKMTMDLVCGNLGVRADLPTAMALAHKHGFESVAPDAGHFAKLADGQLAELLEDLKAKKLAWGAAALAVDFRGDDGAFRAGMAELPAFAAALQRAGATRVGTWIRPGDDRMTYVANFRRHAARLREVAKVLGDHGVRLGLEYVGPKSAWSSSRHPFIHTLAEVRDLIAEIGRDDVGVVLDAWHWYTAGETADDLRGLTNRDVVACDLNDAPASVPVDQQRDGVRELPSATGVIDLKAFLSTLAAIGYDGPVRAEPFNATLRTLPADEAVAAAARAMKRSFALLG</sequence>
<feature type="domain" description="Xylose isomerase-like TIM barrel" evidence="1">
    <location>
        <begin position="54"/>
        <end position="308"/>
    </location>
</feature>
<comment type="caution">
    <text evidence="2">The sequence shown here is derived from an EMBL/GenBank/DDBJ whole genome shotgun (WGS) entry which is preliminary data.</text>
</comment>
<accession>A0ABT6FF35</accession>
<protein>
    <submittedName>
        <fullName evidence="2">Sugar phosphate isomerase/epimerase</fullName>
    </submittedName>
</protein>
<dbReference type="Pfam" id="PF01261">
    <property type="entry name" value="AP_endonuc_2"/>
    <property type="match status" value="1"/>
</dbReference>
<keyword evidence="3" id="KW-1185">Reference proteome</keyword>
<dbReference type="RefSeq" id="WP_277862450.1">
    <property type="nucleotide sequence ID" value="NZ_JARRAG010000002.1"/>
</dbReference>
<dbReference type="PANTHER" id="PTHR12110">
    <property type="entry name" value="HYDROXYPYRUVATE ISOMERASE"/>
    <property type="match status" value="1"/>
</dbReference>
<dbReference type="Proteomes" id="UP001216907">
    <property type="component" value="Unassembled WGS sequence"/>
</dbReference>
<dbReference type="PROSITE" id="PS51318">
    <property type="entry name" value="TAT"/>
    <property type="match status" value="1"/>
</dbReference>